<keyword evidence="4" id="KW-1185">Reference proteome</keyword>
<dbReference type="Proteomes" id="UP001163687">
    <property type="component" value="Chromosome"/>
</dbReference>
<organism evidence="3 4">
    <name type="scientific">Caldinitratiruptor microaerophilus</name>
    <dbReference type="NCBI Taxonomy" id="671077"/>
    <lineage>
        <taxon>Bacteria</taxon>
        <taxon>Bacillati</taxon>
        <taxon>Bacillota</taxon>
        <taxon>Clostridia</taxon>
        <taxon>Eubacteriales</taxon>
        <taxon>Symbiobacteriaceae</taxon>
        <taxon>Caldinitratiruptor</taxon>
    </lineage>
</organism>
<proteinExistence type="predicted"/>
<dbReference type="InterPro" id="IPR007159">
    <property type="entry name" value="SpoVT-AbrB_dom"/>
</dbReference>
<sequence length="83" mass="9603">MPTYRAKLTRKGQVTVPREVRRALGVGAGDEITFQVDPDGVWVTPVRERSRFREFEGRWREPGGEPPEAVDSWLRRLRGHESE</sequence>
<dbReference type="NCBIfam" id="TIGR01439">
    <property type="entry name" value="lp_hng_hel_AbrB"/>
    <property type="match status" value="1"/>
</dbReference>
<dbReference type="GO" id="GO:0003677">
    <property type="term" value="F:DNA binding"/>
    <property type="evidence" value="ECO:0007669"/>
    <property type="project" value="UniProtKB-UniRule"/>
</dbReference>
<keyword evidence="1" id="KW-0238">DNA-binding</keyword>
<accession>A0AA35CLJ2</accession>
<reference evidence="3" key="1">
    <citation type="submission" date="2022-03" db="EMBL/GenBank/DDBJ databases">
        <title>Complete genome sequence of Caldinitratiruptor microaerophilus.</title>
        <authorList>
            <person name="Mukaiyama R."/>
            <person name="Nishiyama T."/>
            <person name="Ueda K."/>
        </authorList>
    </citation>
    <scope>NUCLEOTIDE SEQUENCE</scope>
    <source>
        <strain evidence="3">JCM 16183</strain>
    </source>
</reference>
<dbReference type="AlphaFoldDB" id="A0AA35CLJ2"/>
<evidence type="ECO:0000259" key="2">
    <source>
        <dbReference type="PROSITE" id="PS51740"/>
    </source>
</evidence>
<feature type="domain" description="SpoVT-AbrB" evidence="2">
    <location>
        <begin position="3"/>
        <end position="48"/>
    </location>
</feature>
<evidence type="ECO:0000313" key="3">
    <source>
        <dbReference type="EMBL" id="BDG59516.1"/>
    </source>
</evidence>
<dbReference type="SUPFAM" id="SSF89447">
    <property type="entry name" value="AbrB/MazE/MraZ-like"/>
    <property type="match status" value="1"/>
</dbReference>
<dbReference type="Gene3D" id="2.10.260.10">
    <property type="match status" value="1"/>
</dbReference>
<gene>
    <name evidence="3" type="ORF">caldi_06060</name>
</gene>
<dbReference type="EMBL" id="AP025628">
    <property type="protein sequence ID" value="BDG59516.1"/>
    <property type="molecule type" value="Genomic_DNA"/>
</dbReference>
<protein>
    <recommendedName>
        <fullName evidence="2">SpoVT-AbrB domain-containing protein</fullName>
    </recommendedName>
</protein>
<dbReference type="RefSeq" id="WP_264843637.1">
    <property type="nucleotide sequence ID" value="NZ_AP025628.1"/>
</dbReference>
<dbReference type="KEGG" id="cmic:caldi_06060"/>
<evidence type="ECO:0000256" key="1">
    <source>
        <dbReference type="PROSITE-ProRule" id="PRU01076"/>
    </source>
</evidence>
<dbReference type="Pfam" id="PF04014">
    <property type="entry name" value="MazE_antitoxin"/>
    <property type="match status" value="1"/>
</dbReference>
<name>A0AA35CLJ2_9FIRM</name>
<dbReference type="SMART" id="SM00966">
    <property type="entry name" value="SpoVT_AbrB"/>
    <property type="match status" value="1"/>
</dbReference>
<evidence type="ECO:0000313" key="4">
    <source>
        <dbReference type="Proteomes" id="UP001163687"/>
    </source>
</evidence>
<dbReference type="InterPro" id="IPR037914">
    <property type="entry name" value="SpoVT-AbrB_sf"/>
</dbReference>
<dbReference type="PROSITE" id="PS51740">
    <property type="entry name" value="SPOVT_ABRB"/>
    <property type="match status" value="1"/>
</dbReference>